<sequence>MTAETARYSHRQPRSAAEISGNIGGCSKEAALFPRRRPESSSLFHELAPLRRVFVIWQYVGRKPCHKHAPSGSARQAGDRELILPAGFEFRRRSPDPGGQLRQRWSGRDKCAHESTDASHSRISDSDSGGPRVPPEASTFVVGAESDAKRIPASSGFPSHRNALQRITPHPKNTQHATPQHALGPE</sequence>
<evidence type="ECO:0000313" key="3">
    <source>
        <dbReference type="Proteomes" id="UP000639643"/>
    </source>
</evidence>
<dbReference type="EMBL" id="WIGM01000002">
    <property type="protein sequence ID" value="KAF6845357.1"/>
    <property type="molecule type" value="Genomic_DNA"/>
</dbReference>
<dbReference type="Proteomes" id="UP000639643">
    <property type="component" value="Unassembled WGS sequence"/>
</dbReference>
<gene>
    <name evidence="2" type="ORF">CMUS01_00128</name>
</gene>
<reference evidence="2" key="1">
    <citation type="journal article" date="2020" name="Phytopathology">
        <title>Genome Sequence Resources of Colletotrichum truncatum, C. plurivorum, C. musicola, and C. sojae: Four Species Pathogenic to Soybean (Glycine max).</title>
        <authorList>
            <person name="Rogerio F."/>
            <person name="Boufleur T.R."/>
            <person name="Ciampi-Guillardi M."/>
            <person name="Sukno S.A."/>
            <person name="Thon M.R."/>
            <person name="Massola Junior N.S."/>
            <person name="Baroncelli R."/>
        </authorList>
    </citation>
    <scope>NUCLEOTIDE SEQUENCE</scope>
    <source>
        <strain evidence="2">LFN0074</strain>
    </source>
</reference>
<keyword evidence="3" id="KW-1185">Reference proteome</keyword>
<organism evidence="2 3">
    <name type="scientific">Colletotrichum musicola</name>
    <dbReference type="NCBI Taxonomy" id="2175873"/>
    <lineage>
        <taxon>Eukaryota</taxon>
        <taxon>Fungi</taxon>
        <taxon>Dikarya</taxon>
        <taxon>Ascomycota</taxon>
        <taxon>Pezizomycotina</taxon>
        <taxon>Sordariomycetes</taxon>
        <taxon>Hypocreomycetidae</taxon>
        <taxon>Glomerellales</taxon>
        <taxon>Glomerellaceae</taxon>
        <taxon>Colletotrichum</taxon>
        <taxon>Colletotrichum orchidearum species complex</taxon>
    </lineage>
</organism>
<feature type="region of interest" description="Disordered" evidence="1">
    <location>
        <begin position="86"/>
        <end position="186"/>
    </location>
</feature>
<protein>
    <submittedName>
        <fullName evidence="2">Uncharacterized protein</fullName>
    </submittedName>
</protein>
<proteinExistence type="predicted"/>
<feature type="compositionally biased region" description="Basic and acidic residues" evidence="1">
    <location>
        <begin position="106"/>
        <end position="125"/>
    </location>
</feature>
<dbReference type="AlphaFoldDB" id="A0A8H6NZ86"/>
<accession>A0A8H6NZ86</accession>
<comment type="caution">
    <text evidence="2">The sequence shown here is derived from an EMBL/GenBank/DDBJ whole genome shotgun (WGS) entry which is preliminary data.</text>
</comment>
<evidence type="ECO:0000256" key="1">
    <source>
        <dbReference type="SAM" id="MobiDB-lite"/>
    </source>
</evidence>
<evidence type="ECO:0000313" key="2">
    <source>
        <dbReference type="EMBL" id="KAF6845357.1"/>
    </source>
</evidence>
<feature type="region of interest" description="Disordered" evidence="1">
    <location>
        <begin position="1"/>
        <end position="21"/>
    </location>
</feature>
<name>A0A8H6NZ86_9PEZI</name>